<reference evidence="1" key="1">
    <citation type="submission" date="2018-05" db="EMBL/GenBank/DDBJ databases">
        <authorList>
            <person name="Lanie J.A."/>
            <person name="Ng W.-L."/>
            <person name="Kazmierczak K.M."/>
            <person name="Andrzejewski T.M."/>
            <person name="Davidsen T.M."/>
            <person name="Wayne K.J."/>
            <person name="Tettelin H."/>
            <person name="Glass J.I."/>
            <person name="Rusch D."/>
            <person name="Podicherti R."/>
            <person name="Tsui H.-C.T."/>
            <person name="Winkler M.E."/>
        </authorList>
    </citation>
    <scope>NUCLEOTIDE SEQUENCE</scope>
</reference>
<organism evidence="1">
    <name type="scientific">marine metagenome</name>
    <dbReference type="NCBI Taxonomy" id="408172"/>
    <lineage>
        <taxon>unclassified sequences</taxon>
        <taxon>metagenomes</taxon>
        <taxon>ecological metagenomes</taxon>
    </lineage>
</organism>
<gene>
    <name evidence="1" type="ORF">METZ01_LOCUS264798</name>
</gene>
<name>A0A382JHW5_9ZZZZ</name>
<evidence type="ECO:0008006" key="2">
    <source>
        <dbReference type="Google" id="ProtNLM"/>
    </source>
</evidence>
<protein>
    <recommendedName>
        <fullName evidence="2">Alanine dehydrogenase</fullName>
    </recommendedName>
</protein>
<sequence>EDHALALGINTHAGNVICKGVSEAFGYEFVPPEQIL</sequence>
<dbReference type="AlphaFoldDB" id="A0A382JHW5"/>
<feature type="non-terminal residue" evidence="1">
    <location>
        <position position="1"/>
    </location>
</feature>
<dbReference type="Gene3D" id="3.40.50.720">
    <property type="entry name" value="NAD(P)-binding Rossmann-like Domain"/>
    <property type="match status" value="1"/>
</dbReference>
<dbReference type="EMBL" id="UINC01074593">
    <property type="protein sequence ID" value="SVC11944.1"/>
    <property type="molecule type" value="Genomic_DNA"/>
</dbReference>
<accession>A0A382JHW5</accession>
<proteinExistence type="predicted"/>
<evidence type="ECO:0000313" key="1">
    <source>
        <dbReference type="EMBL" id="SVC11944.1"/>
    </source>
</evidence>